<evidence type="ECO:0000259" key="1">
    <source>
        <dbReference type="PROSITE" id="PS51644"/>
    </source>
</evidence>
<evidence type="ECO:0000313" key="3">
    <source>
        <dbReference type="Proteomes" id="UP000031737"/>
    </source>
</evidence>
<sequence>MRAVFSSTHISLRGVFSASFVRRSLLSEASMRSAFRRSCAAEGVGLHEGVAEDVLASVIADPGVISFEDAKAQLRSSSVFRIDAGVVYMAADGDCERSQVELMLLKVAAKIPSSGVSGSQLQAILEDEVPYFQPSVVGALSLKDAIQSYPHIFLVESEPAGKWTVKPVTGAPPGASTCGKDGPHGIVDFCRRRALMGHQGAYVPLRLAMQKTGITEKNLLRQLVMNEEVAKVLQVKLSVRLRPKRAPTNAFCFVDGDEIGPTAVEAMGRELALSGKSTHVVARHPTSPKHSGGDIIVPEEMPTYAVLELKARELILRQTVVLQDVIYMCSSNQFTVYAEHVAKLNAFPDADVYVCCPSRVKLVAEKQHVPL</sequence>
<comment type="caution">
    <text evidence="2">The sequence shown here is derived from an EMBL/GenBank/DDBJ whole genome shotgun (WGS) entry which is preliminary data.</text>
</comment>
<dbReference type="PROSITE" id="PS51644">
    <property type="entry name" value="HTH_OST"/>
    <property type="match status" value="1"/>
</dbReference>
<dbReference type="VEuPathDB" id="TriTrypDB:TRSC58_04697"/>
<dbReference type="CDD" id="cd23743">
    <property type="entry name" value="RESC18"/>
    <property type="match status" value="1"/>
</dbReference>
<dbReference type="InterPro" id="IPR025605">
    <property type="entry name" value="OST-HTH/LOTUS_dom"/>
</dbReference>
<dbReference type="OrthoDB" id="270157at2759"/>
<protein>
    <recommendedName>
        <fullName evidence="1">HTH OST-type domain-containing protein</fullName>
    </recommendedName>
</protein>
<evidence type="ECO:0000313" key="2">
    <source>
        <dbReference type="EMBL" id="ESL07611.1"/>
    </source>
</evidence>
<keyword evidence="3" id="KW-1185">Reference proteome</keyword>
<organism evidence="2 3">
    <name type="scientific">Trypanosoma rangeli SC58</name>
    <dbReference type="NCBI Taxonomy" id="429131"/>
    <lineage>
        <taxon>Eukaryota</taxon>
        <taxon>Discoba</taxon>
        <taxon>Euglenozoa</taxon>
        <taxon>Kinetoplastea</taxon>
        <taxon>Metakinetoplastina</taxon>
        <taxon>Trypanosomatida</taxon>
        <taxon>Trypanosomatidae</taxon>
        <taxon>Trypanosoma</taxon>
        <taxon>Herpetosoma</taxon>
    </lineage>
</organism>
<feature type="domain" description="HTH OST-type" evidence="1">
    <location>
        <begin position="96"/>
        <end position="169"/>
    </location>
</feature>
<proteinExistence type="predicted"/>
<gene>
    <name evidence="2" type="ORF">TRSC58_04697</name>
</gene>
<name>A0A061J0J7_TRYRA</name>
<dbReference type="EMBL" id="AUPL01004697">
    <property type="protein sequence ID" value="ESL07611.1"/>
    <property type="molecule type" value="Genomic_DNA"/>
</dbReference>
<dbReference type="AlphaFoldDB" id="A0A061J0J7"/>
<reference evidence="2 3" key="1">
    <citation type="submission" date="2013-07" db="EMBL/GenBank/DDBJ databases">
        <authorList>
            <person name="Stoco P.H."/>
            <person name="Wagner G."/>
            <person name="Gerber A."/>
            <person name="Zaha A."/>
            <person name="Thompson C."/>
            <person name="Bartholomeu D.C."/>
            <person name="Luckemeyer D.D."/>
            <person name="Bahia D."/>
            <person name="Loreto E."/>
            <person name="Prestes E.B."/>
            <person name="Lima F.M."/>
            <person name="Rodrigues-Luiz G."/>
            <person name="Vallejo G.A."/>
            <person name="Filho J.F."/>
            <person name="Monteiro K.M."/>
            <person name="Tyler K.M."/>
            <person name="de Almeida L.G."/>
            <person name="Ortiz M.F."/>
            <person name="Siervo M.A."/>
            <person name="de Moraes M.H."/>
            <person name="Cunha O.L."/>
            <person name="Mendonca-Neto R."/>
            <person name="Silva R."/>
            <person name="Teixeira S.M."/>
            <person name="Murta S.M."/>
            <person name="Sincero T.C."/>
            <person name="Mendes T.A."/>
            <person name="Urmenyi T.P."/>
            <person name="Silva V.G."/>
            <person name="da Rocha W.D."/>
            <person name="Andersson B."/>
            <person name="Romanha A.J."/>
            <person name="Steindel M."/>
            <person name="de Vasconcelos A.T."/>
            <person name="Grisard E.C."/>
        </authorList>
    </citation>
    <scope>NUCLEOTIDE SEQUENCE [LARGE SCALE GENOMIC DNA]</scope>
    <source>
        <strain evidence="2 3">SC58</strain>
    </source>
</reference>
<dbReference type="Proteomes" id="UP000031737">
    <property type="component" value="Unassembled WGS sequence"/>
</dbReference>
<accession>A0A061J0J7</accession>